<dbReference type="InterPro" id="IPR050818">
    <property type="entry name" value="KCNH_animal-type"/>
</dbReference>
<protein>
    <submittedName>
        <fullName evidence="3">DgyrCDS2924</fullName>
    </submittedName>
</protein>
<evidence type="ECO:0000259" key="2">
    <source>
        <dbReference type="PROSITE" id="PS50042"/>
    </source>
</evidence>
<gene>
    <name evidence="3" type="ORF">DGYR_LOCUS2694</name>
</gene>
<dbReference type="GO" id="GO:0042391">
    <property type="term" value="P:regulation of membrane potential"/>
    <property type="evidence" value="ECO:0007669"/>
    <property type="project" value="TreeGrafter"/>
</dbReference>
<comment type="caution">
    <text evidence="3">The sequence shown here is derived from an EMBL/GenBank/DDBJ whole genome shotgun (WGS) entry which is preliminary data.</text>
</comment>
<dbReference type="InterPro" id="IPR018490">
    <property type="entry name" value="cNMP-bd_dom_sf"/>
</dbReference>
<proteinExistence type="predicted"/>
<feature type="compositionally biased region" description="Polar residues" evidence="1">
    <location>
        <begin position="422"/>
        <end position="452"/>
    </location>
</feature>
<dbReference type="AlphaFoldDB" id="A0A7I8VBU8"/>
<feature type="compositionally biased region" description="Basic and acidic residues" evidence="1">
    <location>
        <begin position="533"/>
        <end position="543"/>
    </location>
</feature>
<accession>A0A7I8VBU8</accession>
<sequence length="543" mass="60495">MYSNTGRYHEILNSVREFMKLHDVPKALNERVMDYVVSTWAITKGIDTTKVLNYCPKDMKADICVHLNRHVFNEHPAFRLASDGCLRALAVHISMSHSAPGDLLFHQGESLDLLCFIVAGSLEVIQDDEVVAILGKGDVFGDLFWKEMTIGQSTANVRALTYCDLHVIKRERLLDVLEFYHAFANSFARNLTLTYNLRHRLIFRKLADVKREKELAEKRKNDPPLDLSTDHPVRKLISRFRKISDNKLTVSTDVEKGEVNHLEEAKTPEQTKPQSKWVKALEEGNNNASKNLAAQITKKTETPPLKKPMSRWGKILGQQEPVIQEENENSALGMLAGSVPLSAIKRSTMLKKTESLDSGVAHQQPPPPQSTQTLSPAEQQLIASLYDIKLEIKEEIESLNTKMTKIDEQIGDILKMFTPNSTPFSTSCSRSLQSGTDSSGSATSPKGSLQSSPRHRPGVIPHHPPPPQIPQTPSSPQGRTVTPPSRPGSNGSGAESSSSKGSAKKKRKKSNKVSDETHELRRLTPPSKEEDEVPFKDRDLDTL</sequence>
<dbReference type="InterPro" id="IPR000595">
    <property type="entry name" value="cNMP-bd_dom"/>
</dbReference>
<dbReference type="Pfam" id="PF00027">
    <property type="entry name" value="cNMP_binding"/>
    <property type="match status" value="1"/>
</dbReference>
<dbReference type="FunFam" id="2.60.120.10:FF:000009">
    <property type="entry name" value="Potassium voltage-gated channel subfamily H member 1"/>
    <property type="match status" value="1"/>
</dbReference>
<feature type="compositionally biased region" description="Basic residues" evidence="1">
    <location>
        <begin position="502"/>
        <end position="511"/>
    </location>
</feature>
<dbReference type="InterPro" id="IPR014710">
    <property type="entry name" value="RmlC-like_jellyroll"/>
</dbReference>
<dbReference type="SUPFAM" id="SSF51206">
    <property type="entry name" value="cAMP-binding domain-like"/>
    <property type="match status" value="1"/>
</dbReference>
<dbReference type="InterPro" id="IPR003949">
    <property type="entry name" value="K_chnl_volt-dep_EAG"/>
</dbReference>
<dbReference type="Gene3D" id="2.60.120.10">
    <property type="entry name" value="Jelly Rolls"/>
    <property type="match status" value="1"/>
</dbReference>
<dbReference type="EMBL" id="CAJFCJ010000004">
    <property type="protein sequence ID" value="CAD5113758.1"/>
    <property type="molecule type" value="Genomic_DNA"/>
</dbReference>
<feature type="region of interest" description="Disordered" evidence="1">
    <location>
        <begin position="352"/>
        <end position="375"/>
    </location>
</feature>
<dbReference type="PANTHER" id="PTHR10217">
    <property type="entry name" value="VOLTAGE AND LIGAND GATED POTASSIUM CHANNEL"/>
    <property type="match status" value="1"/>
</dbReference>
<name>A0A7I8VBU8_9ANNE</name>
<dbReference type="OrthoDB" id="447251at2759"/>
<keyword evidence="4" id="KW-1185">Reference proteome</keyword>
<dbReference type="PROSITE" id="PS50042">
    <property type="entry name" value="CNMP_BINDING_3"/>
    <property type="match status" value="1"/>
</dbReference>
<evidence type="ECO:0000256" key="1">
    <source>
        <dbReference type="SAM" id="MobiDB-lite"/>
    </source>
</evidence>
<dbReference type="PRINTS" id="PR01464">
    <property type="entry name" value="EAGCHANNEL"/>
</dbReference>
<dbReference type="Gene3D" id="1.10.1200.260">
    <property type="match status" value="1"/>
</dbReference>
<dbReference type="CDD" id="cd00038">
    <property type="entry name" value="CAP_ED"/>
    <property type="match status" value="1"/>
</dbReference>
<dbReference type="SMART" id="SM00100">
    <property type="entry name" value="cNMP"/>
    <property type="match status" value="1"/>
</dbReference>
<evidence type="ECO:0000313" key="4">
    <source>
        <dbReference type="Proteomes" id="UP000549394"/>
    </source>
</evidence>
<dbReference type="PANTHER" id="PTHR10217:SF435">
    <property type="entry name" value="POTASSIUM VOLTAGE-GATED CHANNEL PROTEIN EAG"/>
    <property type="match status" value="1"/>
</dbReference>
<dbReference type="GO" id="GO:0005249">
    <property type="term" value="F:voltage-gated potassium channel activity"/>
    <property type="evidence" value="ECO:0007669"/>
    <property type="project" value="InterPro"/>
</dbReference>
<organism evidence="3 4">
    <name type="scientific">Dimorphilus gyrociliatus</name>
    <dbReference type="NCBI Taxonomy" id="2664684"/>
    <lineage>
        <taxon>Eukaryota</taxon>
        <taxon>Metazoa</taxon>
        <taxon>Spiralia</taxon>
        <taxon>Lophotrochozoa</taxon>
        <taxon>Annelida</taxon>
        <taxon>Polychaeta</taxon>
        <taxon>Polychaeta incertae sedis</taxon>
        <taxon>Dinophilidae</taxon>
        <taxon>Dimorphilus</taxon>
    </lineage>
</organism>
<evidence type="ECO:0000313" key="3">
    <source>
        <dbReference type="EMBL" id="CAD5113758.1"/>
    </source>
</evidence>
<dbReference type="FunFam" id="1.10.1200.260:FF:000003">
    <property type="entry name" value="Potassium voltage-gated channel subfamily H member 1"/>
    <property type="match status" value="1"/>
</dbReference>
<feature type="compositionally biased region" description="Basic and acidic residues" evidence="1">
    <location>
        <begin position="512"/>
        <end position="522"/>
    </location>
</feature>
<feature type="region of interest" description="Disordered" evidence="1">
    <location>
        <begin position="422"/>
        <end position="543"/>
    </location>
</feature>
<dbReference type="Proteomes" id="UP000549394">
    <property type="component" value="Unassembled WGS sequence"/>
</dbReference>
<feature type="domain" description="Cyclic nucleotide-binding" evidence="2">
    <location>
        <begin position="77"/>
        <end position="177"/>
    </location>
</feature>
<dbReference type="GO" id="GO:0008076">
    <property type="term" value="C:voltage-gated potassium channel complex"/>
    <property type="evidence" value="ECO:0007669"/>
    <property type="project" value="TreeGrafter"/>
</dbReference>
<reference evidence="3 4" key="1">
    <citation type="submission" date="2020-08" db="EMBL/GenBank/DDBJ databases">
        <authorList>
            <person name="Hejnol A."/>
        </authorList>
    </citation>
    <scope>NUCLEOTIDE SEQUENCE [LARGE SCALE GENOMIC DNA]</scope>
</reference>
<feature type="compositionally biased region" description="Low complexity" evidence="1">
    <location>
        <begin position="488"/>
        <end position="501"/>
    </location>
</feature>